<feature type="transmembrane region" description="Helical" evidence="12">
    <location>
        <begin position="41"/>
        <end position="61"/>
    </location>
</feature>
<evidence type="ECO:0000256" key="4">
    <source>
        <dbReference type="ARBA" id="ARBA00022676"/>
    </source>
</evidence>
<keyword evidence="6 12" id="KW-0812">Transmembrane</keyword>
<keyword evidence="9 12" id="KW-0472">Membrane</keyword>
<dbReference type="GO" id="GO:0005789">
    <property type="term" value="C:endoplasmic reticulum membrane"/>
    <property type="evidence" value="ECO:0007669"/>
    <property type="project" value="UniProtKB-SubCell"/>
</dbReference>
<reference evidence="13" key="1">
    <citation type="journal article" date="2004" name="Nature">
        <title>Genome duplication in the teleost fish Tetraodon nigroviridis reveals the early vertebrate proto-karyotype.</title>
        <authorList>
            <person name="Jaillon O."/>
            <person name="Aury J.-M."/>
            <person name="Brunet F."/>
            <person name="Petit J.-L."/>
            <person name="Stange-Thomann N."/>
            <person name="Mauceli E."/>
            <person name="Bouneau L."/>
            <person name="Fischer C."/>
            <person name="Ozouf-Costaz C."/>
            <person name="Bernot A."/>
            <person name="Nicaud S."/>
            <person name="Jaffe D."/>
            <person name="Fisher S."/>
            <person name="Lutfalla G."/>
            <person name="Dossat C."/>
            <person name="Segurens B."/>
            <person name="Dasilva C."/>
            <person name="Salanoubat M."/>
            <person name="Levy M."/>
            <person name="Boudet N."/>
            <person name="Castellano S."/>
            <person name="Anthouard V."/>
            <person name="Jubin C."/>
            <person name="Castelli V."/>
            <person name="Katinka M."/>
            <person name="Vacherie B."/>
            <person name="Biemont C."/>
            <person name="Skalli Z."/>
            <person name="Cattolico L."/>
            <person name="Poulain J."/>
            <person name="De Berardinis V."/>
            <person name="Cruaud C."/>
            <person name="Duprat S."/>
            <person name="Brottier P."/>
            <person name="Coutanceau J.-P."/>
            <person name="Gouzy J."/>
            <person name="Parra G."/>
            <person name="Lardier G."/>
            <person name="Chapple C."/>
            <person name="McKernan K.J."/>
            <person name="McEwan P."/>
            <person name="Bosak S."/>
            <person name="Kellis M."/>
            <person name="Volff J.-N."/>
            <person name="Guigo R."/>
            <person name="Zody M.C."/>
            <person name="Mesirov J."/>
            <person name="Lindblad-Toh K."/>
            <person name="Birren B."/>
            <person name="Nusbaum C."/>
            <person name="Kahn D."/>
            <person name="Robinson-Rechavi M."/>
            <person name="Laudet V."/>
            <person name="Schachter V."/>
            <person name="Quetier F."/>
            <person name="Saurin W."/>
            <person name="Scarpelli C."/>
            <person name="Wincker P."/>
            <person name="Lander E.S."/>
            <person name="Weissenbach J."/>
            <person name="Roest Crollius H."/>
        </authorList>
    </citation>
    <scope>NUCLEOTIDE SEQUENCE [LARGE SCALE GENOMIC DNA]</scope>
</reference>
<evidence type="ECO:0000256" key="2">
    <source>
        <dbReference type="ARBA" id="ARBA00004922"/>
    </source>
</evidence>
<feature type="transmembrane region" description="Helical" evidence="12">
    <location>
        <begin position="17"/>
        <end position="34"/>
    </location>
</feature>
<dbReference type="InterPro" id="IPR005599">
    <property type="entry name" value="GPI_mannosylTrfase"/>
</dbReference>
<dbReference type="AlphaFoldDB" id="Q4STE7"/>
<dbReference type="EMBL" id="CAAE01014240">
    <property type="protein sequence ID" value="CAF96085.1"/>
    <property type="molecule type" value="Genomic_DNA"/>
</dbReference>
<dbReference type="KEGG" id="tng:GSTEN00012990G001"/>
<sequence length="214" mass="24300">MGCTLLFIPFGLLDRRMTALLLPAVAFVLVYSLLPHKELRFIIYTFPVLSLVAARGCSFILCNYQKSLVYKLGSAVVVAHLLTNAAYSGVCLHVSHYNYPGGQGLQELHRLLPATTDVFVHIDTYAAETGVSRFLEQNENWRYDKREDLGPTSPEMKLYSHLLMEANVTRMELLRDSHQPLAFIEGYSNLAFNPLHFPPLSVRLERKTVLMERN</sequence>
<evidence type="ECO:0000256" key="5">
    <source>
        <dbReference type="ARBA" id="ARBA00022679"/>
    </source>
</evidence>
<comment type="similarity">
    <text evidence="3 12">Belongs to the glycosyltransferase 22 family.</text>
</comment>
<accession>Q4STE7</accession>
<reference evidence="13" key="2">
    <citation type="submission" date="2004-02" db="EMBL/GenBank/DDBJ databases">
        <authorList>
            <consortium name="Genoscope"/>
            <consortium name="Whitehead Institute Centre for Genome Research"/>
        </authorList>
    </citation>
    <scope>NUCLEOTIDE SEQUENCE</scope>
</reference>
<keyword evidence="8 12" id="KW-1133">Transmembrane helix</keyword>
<evidence type="ECO:0000256" key="6">
    <source>
        <dbReference type="ARBA" id="ARBA00022692"/>
    </source>
</evidence>
<dbReference type="HOGENOM" id="CLU_008917_0_0_1"/>
<keyword evidence="5" id="KW-0808">Transferase</keyword>
<dbReference type="EC" id="2.4.1.-" evidence="12"/>
<dbReference type="PANTHER" id="PTHR22760:SF1">
    <property type="entry name" value="DOL-P-MAN:MAN(7)GLCNAC(2)-PP-DOL ALPHA-1,6-MANNOSYLTRANSFERASE"/>
    <property type="match status" value="1"/>
</dbReference>
<comment type="caution">
    <text evidence="13">The sequence shown here is derived from an EMBL/GenBank/DDBJ whole genome shotgun (WGS) entry which is preliminary data.</text>
</comment>
<dbReference type="UniPathway" id="UPA00378"/>
<keyword evidence="7 12" id="KW-0256">Endoplasmic reticulum</keyword>
<keyword evidence="4 12" id="KW-0328">Glycosyltransferase</keyword>
<evidence type="ECO:0000313" key="13">
    <source>
        <dbReference type="EMBL" id="CAF96085.1"/>
    </source>
</evidence>
<evidence type="ECO:0000256" key="11">
    <source>
        <dbReference type="ARBA" id="ARBA00048899"/>
    </source>
</evidence>
<dbReference type="OrthoDB" id="19039at2759"/>
<dbReference type="GO" id="GO:0006487">
    <property type="term" value="P:protein N-linked glycosylation"/>
    <property type="evidence" value="ECO:0007669"/>
    <property type="project" value="TreeGrafter"/>
</dbReference>
<protein>
    <recommendedName>
        <fullName evidence="12">Mannosyltransferase</fullName>
        <ecNumber evidence="12">2.4.1.-</ecNumber>
    </recommendedName>
</protein>
<evidence type="ECO:0000256" key="3">
    <source>
        <dbReference type="ARBA" id="ARBA00007063"/>
    </source>
</evidence>
<dbReference type="PANTHER" id="PTHR22760">
    <property type="entry name" value="GLYCOSYLTRANSFERASE"/>
    <property type="match status" value="1"/>
</dbReference>
<evidence type="ECO:0000256" key="10">
    <source>
        <dbReference type="ARBA" id="ARBA00044721"/>
    </source>
</evidence>
<comment type="catalytic activity">
    <reaction evidence="11">
        <text>an alpha-D-Man-(1-&gt;2)-alpha-D-Man-(1-&gt;2)-alpha-D-Man-(1-&gt;3)-[alpha-D-Man-(1-&gt;2)-alpha-D-Man-(1-&gt;3)-alpha-D-Man-(1-&gt;6)]-beta-D-Man-(1-&gt;4)-beta-D-GlcNAc-(1-&gt;4)-alpha-D-GlcNAc-diphospho-di-trans,poly-cis-dolichol + a di-trans,poly-cis-dolichyl beta-D-mannosyl phosphate = an alpha-D-Man-(1-&gt;2)-alpha-D-Man-(1-&gt;2)-alpha-D-Man-(1-&gt;3)-[alpha-D-Man-(1-&gt;2)-alpha-D-Man-(1-&gt;3)-[alpha-D-Man-(1-&gt;6)]-alpha-D-Man-(1-&gt;6)]-beta-D-Man-(1-&gt;4)-beta-D-GlcNAc-(1-&gt;4)-alpha-D-GlcNAc-diphospho-di-trans,poly-cis-dolichol + a di-trans,poly-cis-dolichyl phosphate + H(+)</text>
        <dbReference type="Rhea" id="RHEA:29535"/>
        <dbReference type="Rhea" id="RHEA-COMP:19498"/>
        <dbReference type="Rhea" id="RHEA-COMP:19501"/>
        <dbReference type="Rhea" id="RHEA-COMP:19518"/>
        <dbReference type="Rhea" id="RHEA-COMP:19519"/>
        <dbReference type="ChEBI" id="CHEBI:15378"/>
        <dbReference type="ChEBI" id="CHEBI:57683"/>
        <dbReference type="ChEBI" id="CHEBI:58211"/>
        <dbReference type="ChEBI" id="CHEBI:132517"/>
        <dbReference type="ChEBI" id="CHEBI:132519"/>
        <dbReference type="EC" id="2.4.1.260"/>
    </reaction>
    <physiologicalReaction direction="left-to-right" evidence="11">
        <dbReference type="Rhea" id="RHEA:29536"/>
    </physiologicalReaction>
</comment>
<organism evidence="13">
    <name type="scientific">Tetraodon nigroviridis</name>
    <name type="common">Spotted green pufferfish</name>
    <name type="synonym">Chelonodon nigroviridis</name>
    <dbReference type="NCBI Taxonomy" id="99883"/>
    <lineage>
        <taxon>Eukaryota</taxon>
        <taxon>Metazoa</taxon>
        <taxon>Chordata</taxon>
        <taxon>Craniata</taxon>
        <taxon>Vertebrata</taxon>
        <taxon>Euteleostomi</taxon>
        <taxon>Actinopterygii</taxon>
        <taxon>Neopterygii</taxon>
        <taxon>Teleostei</taxon>
        <taxon>Neoteleostei</taxon>
        <taxon>Acanthomorphata</taxon>
        <taxon>Eupercaria</taxon>
        <taxon>Tetraodontiformes</taxon>
        <taxon>Tetradontoidea</taxon>
        <taxon>Tetraodontidae</taxon>
        <taxon>Tetraodon</taxon>
    </lineage>
</organism>
<name>Q4STE7_TETNG</name>
<evidence type="ECO:0000256" key="12">
    <source>
        <dbReference type="RuleBase" id="RU363075"/>
    </source>
</evidence>
<evidence type="ECO:0000256" key="9">
    <source>
        <dbReference type="ARBA" id="ARBA00023136"/>
    </source>
</evidence>
<feature type="non-terminal residue" evidence="13">
    <location>
        <position position="214"/>
    </location>
</feature>
<comment type="function">
    <text evidence="10">Mannosyltransferase that operates in the biosynthetic pathway of dolichol-linked oligosaccharides, the glycan precursors employed in protein asparagine (N)-glycosylation. The assembly of dolichol-linked oligosaccharides begins on the cytosolic side of the endoplasmic reticulum membrane and finishes in its lumen. The sequential addition of sugars to dolichol pyrophosphate produces dolichol-linked oligosaccharides containing fourteen sugars, including two GlcNAcs, nine mannoses and three glucoses. Once assembled, the oligosaccharide is transferred from the lipid to nascent proteins by oligosaccharyltransferases. In the lumen of the endoplasmic reticulum, adds the eighth mannose residue in an alpha-1,6 linkage onto Man(7)GlcNAc(2)-PP-dolichol to produce Man(8)GlcNAc(2)-PP-dolichol.</text>
</comment>
<proteinExistence type="inferred from homology"/>
<comment type="caution">
    <text evidence="12">Lacks conserved residue(s) required for the propagation of feature annotation.</text>
</comment>
<comment type="pathway">
    <text evidence="2">Protein modification; protein glycosylation.</text>
</comment>
<gene>
    <name evidence="13" type="ORF">GSTENG00012990001</name>
</gene>
<comment type="subcellular location">
    <subcellularLocation>
        <location evidence="1 12">Endoplasmic reticulum membrane</location>
        <topology evidence="1 12">Multi-pass membrane protein</topology>
    </subcellularLocation>
</comment>
<evidence type="ECO:0000256" key="7">
    <source>
        <dbReference type="ARBA" id="ARBA00022824"/>
    </source>
</evidence>
<dbReference type="GO" id="GO:0052917">
    <property type="term" value="F:dol-P-Man:Man(7)GlcNAc(2)-PP-Dol alpha-1,6-mannosyltransferase activity"/>
    <property type="evidence" value="ECO:0007669"/>
    <property type="project" value="UniProtKB-EC"/>
</dbReference>
<evidence type="ECO:0000256" key="8">
    <source>
        <dbReference type="ARBA" id="ARBA00022989"/>
    </source>
</evidence>
<evidence type="ECO:0000256" key="1">
    <source>
        <dbReference type="ARBA" id="ARBA00004477"/>
    </source>
</evidence>
<dbReference type="Pfam" id="PF03901">
    <property type="entry name" value="Glyco_transf_22"/>
    <property type="match status" value="1"/>
</dbReference>